<evidence type="ECO:0000256" key="1">
    <source>
        <dbReference type="SAM" id="Phobius"/>
    </source>
</evidence>
<comment type="caution">
    <text evidence="2">The sequence shown here is derived from an EMBL/GenBank/DDBJ whole genome shotgun (WGS) entry which is preliminary data.</text>
</comment>
<sequence length="68" mass="7139">MKSLLGFLSFILISQGLGGLLHELTGGAFHLWGLVHKTAFLEGFEIYVSLLLVVLGVAVGTAAGRARA</sequence>
<dbReference type="EMBL" id="JAJAGO010000007">
    <property type="protein sequence ID" value="MCT2591486.1"/>
    <property type="molecule type" value="Genomic_DNA"/>
</dbReference>
<accession>A0ABT2JUB9</accession>
<gene>
    <name evidence="2" type="ORF">LHJ74_16515</name>
</gene>
<keyword evidence="1" id="KW-1133">Transmembrane helix</keyword>
<proteinExistence type="predicted"/>
<evidence type="ECO:0000313" key="3">
    <source>
        <dbReference type="Proteomes" id="UP001156389"/>
    </source>
</evidence>
<feature type="transmembrane region" description="Helical" evidence="1">
    <location>
        <begin position="46"/>
        <end position="64"/>
    </location>
</feature>
<name>A0ABT2JUB9_9ACTN</name>
<keyword evidence="1" id="KW-0472">Membrane</keyword>
<dbReference type="RefSeq" id="WP_260218808.1">
    <property type="nucleotide sequence ID" value="NZ_JAJAGO010000007.1"/>
</dbReference>
<keyword evidence="3" id="KW-1185">Reference proteome</keyword>
<reference evidence="2 3" key="1">
    <citation type="submission" date="2021-10" db="EMBL/GenBank/DDBJ databases">
        <title>Streptomyces gossypii sp. nov., isolated from soil collected from cotton field.</title>
        <authorList>
            <person name="Ge X."/>
            <person name="Chen X."/>
            <person name="Liu W."/>
        </authorList>
    </citation>
    <scope>NUCLEOTIDE SEQUENCE [LARGE SCALE GENOMIC DNA]</scope>
    <source>
        <strain evidence="2 3">N2-109</strain>
    </source>
</reference>
<organism evidence="2 3">
    <name type="scientific">Streptomyces gossypii</name>
    <dbReference type="NCBI Taxonomy" id="2883101"/>
    <lineage>
        <taxon>Bacteria</taxon>
        <taxon>Bacillati</taxon>
        <taxon>Actinomycetota</taxon>
        <taxon>Actinomycetes</taxon>
        <taxon>Kitasatosporales</taxon>
        <taxon>Streptomycetaceae</taxon>
        <taxon>Streptomyces</taxon>
    </lineage>
</organism>
<protein>
    <submittedName>
        <fullName evidence="2">Uncharacterized protein</fullName>
    </submittedName>
</protein>
<evidence type="ECO:0000313" key="2">
    <source>
        <dbReference type="EMBL" id="MCT2591486.1"/>
    </source>
</evidence>
<dbReference type="Proteomes" id="UP001156389">
    <property type="component" value="Unassembled WGS sequence"/>
</dbReference>
<keyword evidence="1" id="KW-0812">Transmembrane</keyword>